<evidence type="ECO:0000256" key="4">
    <source>
        <dbReference type="ARBA" id="ARBA00022692"/>
    </source>
</evidence>
<keyword evidence="9" id="KW-1185">Reference proteome</keyword>
<dbReference type="RefSeq" id="WP_090546137.1">
    <property type="nucleotide sequence ID" value="NZ_FNSR01000001.1"/>
</dbReference>
<feature type="transmembrane region" description="Helical" evidence="7">
    <location>
        <begin position="391"/>
        <end position="409"/>
    </location>
</feature>
<keyword evidence="3" id="KW-1003">Cell membrane</keyword>
<feature type="transmembrane region" description="Helical" evidence="7">
    <location>
        <begin position="48"/>
        <end position="66"/>
    </location>
</feature>
<dbReference type="OrthoDB" id="9770347at2"/>
<feature type="transmembrane region" description="Helical" evidence="7">
    <location>
        <begin position="294"/>
        <end position="316"/>
    </location>
</feature>
<dbReference type="Pfam" id="PF13440">
    <property type="entry name" value="Polysacc_synt_3"/>
    <property type="match status" value="1"/>
</dbReference>
<protein>
    <submittedName>
        <fullName evidence="8">Polysaccharide transporter, PST family</fullName>
    </submittedName>
</protein>
<reference evidence="9" key="1">
    <citation type="submission" date="2016-10" db="EMBL/GenBank/DDBJ databases">
        <authorList>
            <person name="Varghese N."/>
            <person name="Submissions S."/>
        </authorList>
    </citation>
    <scope>NUCLEOTIDE SEQUENCE [LARGE SCALE GENOMIC DNA]</scope>
    <source>
        <strain evidence="9">LMG 26416</strain>
    </source>
</reference>
<feature type="transmembrane region" description="Helical" evidence="7">
    <location>
        <begin position="87"/>
        <end position="108"/>
    </location>
</feature>
<keyword evidence="4 7" id="KW-0812">Transmembrane</keyword>
<evidence type="ECO:0000313" key="8">
    <source>
        <dbReference type="EMBL" id="SEK59349.1"/>
    </source>
</evidence>
<evidence type="ECO:0000256" key="7">
    <source>
        <dbReference type="SAM" id="Phobius"/>
    </source>
</evidence>
<dbReference type="PANTHER" id="PTHR30250">
    <property type="entry name" value="PST FAMILY PREDICTED COLANIC ACID TRANSPORTER"/>
    <property type="match status" value="1"/>
</dbReference>
<evidence type="ECO:0000256" key="2">
    <source>
        <dbReference type="ARBA" id="ARBA00007430"/>
    </source>
</evidence>
<organism evidence="8 9">
    <name type="scientific">Paraburkholderia caballeronis</name>
    <dbReference type="NCBI Taxonomy" id="416943"/>
    <lineage>
        <taxon>Bacteria</taxon>
        <taxon>Pseudomonadati</taxon>
        <taxon>Pseudomonadota</taxon>
        <taxon>Betaproteobacteria</taxon>
        <taxon>Burkholderiales</taxon>
        <taxon>Burkholderiaceae</taxon>
        <taxon>Paraburkholderia</taxon>
    </lineage>
</organism>
<dbReference type="STRING" id="416943.SAMN05445871_3049"/>
<feature type="transmembrane region" description="Helical" evidence="7">
    <location>
        <begin position="336"/>
        <end position="356"/>
    </location>
</feature>
<feature type="transmembrane region" description="Helical" evidence="7">
    <location>
        <begin position="260"/>
        <end position="282"/>
    </location>
</feature>
<evidence type="ECO:0000313" key="9">
    <source>
        <dbReference type="Proteomes" id="UP000199120"/>
    </source>
</evidence>
<comment type="similarity">
    <text evidence="2">Belongs to the polysaccharide synthase family.</text>
</comment>
<proteinExistence type="inferred from homology"/>
<dbReference type="GO" id="GO:0005886">
    <property type="term" value="C:plasma membrane"/>
    <property type="evidence" value="ECO:0007669"/>
    <property type="project" value="UniProtKB-SubCell"/>
</dbReference>
<evidence type="ECO:0000256" key="6">
    <source>
        <dbReference type="ARBA" id="ARBA00023136"/>
    </source>
</evidence>
<sequence length="415" mass="44052">MRAMRLPARPVKLGFGPGAATWVLLQQVVVRGLVAVKFLAIGRILGPSAIGLASVALLAVAIAEALSDTGLSQAMIQGHAPPTRDQFGAVWTTLATRGLLVALLLVAIAPLMDAQFHLGGALGLVQIAALLPLLRGVSSPAYFLAQRDRRFQHIACIEIACACVDCTVGVTLALTGVGPYSLLIGMMTGEAFKGVLTWTTLTPRPPVRLRWSGIGHYLGFSRWIWASSVVNLMINQFDKVMVGKLLGPTQLGAYQMSSRLAQMLLADAALAMSQYLFPTFAAHHRGGPHAAARLFRMYLGAVALGLVVVVVVLRAAAEPLFSLVLGSAWLSAVPLFRIFVINMAIGALIAVLVSYLRAIGDARAATHASLLQVVVLIATVPVATQRWGVTGIAWAMTLGLASGAGWMLYRALRRR</sequence>
<evidence type="ECO:0000256" key="3">
    <source>
        <dbReference type="ARBA" id="ARBA00022475"/>
    </source>
</evidence>
<dbReference type="Proteomes" id="UP000199120">
    <property type="component" value="Unassembled WGS sequence"/>
</dbReference>
<evidence type="ECO:0000256" key="5">
    <source>
        <dbReference type="ARBA" id="ARBA00022989"/>
    </source>
</evidence>
<evidence type="ECO:0000256" key="1">
    <source>
        <dbReference type="ARBA" id="ARBA00004651"/>
    </source>
</evidence>
<dbReference type="PANTHER" id="PTHR30250:SF10">
    <property type="entry name" value="LIPOPOLYSACCHARIDE BIOSYNTHESIS PROTEIN WZXC"/>
    <property type="match status" value="1"/>
</dbReference>
<keyword evidence="6 7" id="KW-0472">Membrane</keyword>
<feature type="transmembrane region" description="Helical" evidence="7">
    <location>
        <begin position="368"/>
        <end position="385"/>
    </location>
</feature>
<dbReference type="AlphaFoldDB" id="A0A1H7IA28"/>
<accession>A0A1H7IA28</accession>
<dbReference type="EMBL" id="FOAJ01000002">
    <property type="protein sequence ID" value="SEK59349.1"/>
    <property type="molecule type" value="Genomic_DNA"/>
</dbReference>
<keyword evidence="5 7" id="KW-1133">Transmembrane helix</keyword>
<gene>
    <name evidence="8" type="ORF">SAMN05192542_102630</name>
</gene>
<dbReference type="InterPro" id="IPR050833">
    <property type="entry name" value="Poly_Biosynth_Transport"/>
</dbReference>
<name>A0A1H7IA28_9BURK</name>
<comment type="subcellular location">
    <subcellularLocation>
        <location evidence="1">Cell membrane</location>
        <topology evidence="1">Multi-pass membrane protein</topology>
    </subcellularLocation>
</comment>